<reference evidence="1" key="1">
    <citation type="journal article" date="2015" name="Nature">
        <title>Complex archaea that bridge the gap between prokaryotes and eukaryotes.</title>
        <authorList>
            <person name="Spang A."/>
            <person name="Saw J.H."/>
            <person name="Jorgensen S.L."/>
            <person name="Zaremba-Niedzwiedzka K."/>
            <person name="Martijn J."/>
            <person name="Lind A.E."/>
            <person name="van Eijk R."/>
            <person name="Schleper C."/>
            <person name="Guy L."/>
            <person name="Ettema T.J."/>
        </authorList>
    </citation>
    <scope>NUCLEOTIDE SEQUENCE</scope>
</reference>
<dbReference type="AlphaFoldDB" id="A0A0F9KDY0"/>
<evidence type="ECO:0000313" key="1">
    <source>
        <dbReference type="EMBL" id="KKM72851.1"/>
    </source>
</evidence>
<name>A0A0F9KDY0_9ZZZZ</name>
<comment type="caution">
    <text evidence="1">The sequence shown here is derived from an EMBL/GenBank/DDBJ whole genome shotgun (WGS) entry which is preliminary data.</text>
</comment>
<protein>
    <submittedName>
        <fullName evidence="1">Uncharacterized protein</fullName>
    </submittedName>
</protein>
<sequence length="189" mass="22303">MLSSKTQNQIQKIKRQKNDFWRKLKGTKIPKNPDLAIITIQYLINKNKIKNQEDLDDLLKISDYLQKFLYVKDITSISEGCNDGIQASYSKTFLSSKDLRDLKNEKGIKKKTSEEYDFHDDNLVYDFNTTDDPQILRNYGYDILINRFEPFLRKILINEVLIINYGLNNWTDEIPKGVIQVMEEELKNK</sequence>
<proteinExistence type="predicted"/>
<organism evidence="1">
    <name type="scientific">marine sediment metagenome</name>
    <dbReference type="NCBI Taxonomy" id="412755"/>
    <lineage>
        <taxon>unclassified sequences</taxon>
        <taxon>metagenomes</taxon>
        <taxon>ecological metagenomes</taxon>
    </lineage>
</organism>
<accession>A0A0F9KDY0</accession>
<gene>
    <name evidence="1" type="ORF">LCGC14_1416350</name>
</gene>
<dbReference type="EMBL" id="LAZR01009396">
    <property type="protein sequence ID" value="KKM72851.1"/>
    <property type="molecule type" value="Genomic_DNA"/>
</dbReference>